<dbReference type="InterPro" id="IPR047057">
    <property type="entry name" value="MerR_fam"/>
</dbReference>
<sequence>MSITIGEVTIGEAARLSGVKVNTIRFYEDRGLLPAPPRSDGNQRLYGDDHVARLRFIRHARDLGFPLPEVAELLDLAHRPEAPCDAADAIARRQLAEVQRRISQLQSLAGELERMIGFCAHDRVATCRILETLADHALCATDHHAGRDATSDVAIGTASHAGP</sequence>
<evidence type="ECO:0000256" key="2">
    <source>
        <dbReference type="ARBA" id="ARBA00023015"/>
    </source>
</evidence>
<dbReference type="EMBL" id="PZKG01000018">
    <property type="protein sequence ID" value="PTE22610.1"/>
    <property type="molecule type" value="Genomic_DNA"/>
</dbReference>
<proteinExistence type="predicted"/>
<comment type="caution">
    <text evidence="6">The sequence shown here is derived from an EMBL/GenBank/DDBJ whole genome shotgun (WGS) entry which is preliminary data.</text>
</comment>
<dbReference type="InterPro" id="IPR000551">
    <property type="entry name" value="MerR-type_HTH_dom"/>
</dbReference>
<name>A0A2T4JXG4_9RHOB</name>
<dbReference type="InterPro" id="IPR009061">
    <property type="entry name" value="DNA-bd_dom_put_sf"/>
</dbReference>
<dbReference type="Pfam" id="PF13411">
    <property type="entry name" value="MerR_1"/>
    <property type="match status" value="1"/>
</dbReference>
<keyword evidence="4" id="KW-0804">Transcription</keyword>
<evidence type="ECO:0000256" key="3">
    <source>
        <dbReference type="ARBA" id="ARBA00023125"/>
    </source>
</evidence>
<dbReference type="PROSITE" id="PS00552">
    <property type="entry name" value="HTH_MERR_1"/>
    <property type="match status" value="1"/>
</dbReference>
<keyword evidence="3" id="KW-0238">DNA-binding</keyword>
<keyword evidence="7" id="KW-1185">Reference proteome</keyword>
<dbReference type="PROSITE" id="PS50937">
    <property type="entry name" value="HTH_MERR_2"/>
    <property type="match status" value="1"/>
</dbReference>
<evidence type="ECO:0000256" key="4">
    <source>
        <dbReference type="ARBA" id="ARBA00023163"/>
    </source>
</evidence>
<feature type="domain" description="HTH merR-type" evidence="5">
    <location>
        <begin position="9"/>
        <end position="76"/>
    </location>
</feature>
<accession>A0A2T4JXG4</accession>
<dbReference type="SMART" id="SM00422">
    <property type="entry name" value="HTH_MERR"/>
    <property type="match status" value="1"/>
</dbReference>
<dbReference type="RefSeq" id="WP_107663028.1">
    <property type="nucleotide sequence ID" value="NZ_PZKG01000018.1"/>
</dbReference>
<dbReference type="PANTHER" id="PTHR30204:SF69">
    <property type="entry name" value="MERR-FAMILY TRANSCRIPTIONAL REGULATOR"/>
    <property type="match status" value="1"/>
</dbReference>
<organism evidence="6 7">
    <name type="scientific">Cereibacter changlensis JA139</name>
    <dbReference type="NCBI Taxonomy" id="1188249"/>
    <lineage>
        <taxon>Bacteria</taxon>
        <taxon>Pseudomonadati</taxon>
        <taxon>Pseudomonadota</taxon>
        <taxon>Alphaproteobacteria</taxon>
        <taxon>Rhodobacterales</taxon>
        <taxon>Paracoccaceae</taxon>
        <taxon>Cereibacter</taxon>
    </lineage>
</organism>
<keyword evidence="2" id="KW-0805">Transcription regulation</keyword>
<dbReference type="PANTHER" id="PTHR30204">
    <property type="entry name" value="REDOX-CYCLING DRUG-SENSING TRANSCRIPTIONAL ACTIVATOR SOXR"/>
    <property type="match status" value="1"/>
</dbReference>
<evidence type="ECO:0000313" key="7">
    <source>
        <dbReference type="Proteomes" id="UP000241010"/>
    </source>
</evidence>
<dbReference type="CDD" id="cd04785">
    <property type="entry name" value="HTH_CadR-PbrR-like"/>
    <property type="match status" value="1"/>
</dbReference>
<dbReference type="GO" id="GO:0003700">
    <property type="term" value="F:DNA-binding transcription factor activity"/>
    <property type="evidence" value="ECO:0007669"/>
    <property type="project" value="InterPro"/>
</dbReference>
<dbReference type="GO" id="GO:0003677">
    <property type="term" value="F:DNA binding"/>
    <property type="evidence" value="ECO:0007669"/>
    <property type="project" value="UniProtKB-KW"/>
</dbReference>
<dbReference type="OrthoDB" id="9802944at2"/>
<gene>
    <name evidence="6" type="ORF">C5F48_06120</name>
</gene>
<evidence type="ECO:0000256" key="1">
    <source>
        <dbReference type="ARBA" id="ARBA00022491"/>
    </source>
</evidence>
<evidence type="ECO:0000313" key="6">
    <source>
        <dbReference type="EMBL" id="PTE22610.1"/>
    </source>
</evidence>
<keyword evidence="1" id="KW-0678">Repressor</keyword>
<protein>
    <submittedName>
        <fullName evidence="6">MerR family transcriptional regulator</fullName>
    </submittedName>
</protein>
<reference evidence="6 7" key="1">
    <citation type="submission" date="2018-03" db="EMBL/GenBank/DDBJ databases">
        <title>Cereibacter changlensis.</title>
        <authorList>
            <person name="Meyer T.E."/>
            <person name="Miller S."/>
            <person name="Lodha T."/>
            <person name="Gandham S."/>
            <person name="Chintalapati S."/>
            <person name="Chintalapati V.R."/>
        </authorList>
    </citation>
    <scope>NUCLEOTIDE SEQUENCE [LARGE SCALE GENOMIC DNA]</scope>
    <source>
        <strain evidence="6 7">JA139</strain>
    </source>
</reference>
<evidence type="ECO:0000259" key="5">
    <source>
        <dbReference type="PROSITE" id="PS50937"/>
    </source>
</evidence>
<dbReference type="Proteomes" id="UP000241010">
    <property type="component" value="Unassembled WGS sequence"/>
</dbReference>
<dbReference type="SUPFAM" id="SSF46955">
    <property type="entry name" value="Putative DNA-binding domain"/>
    <property type="match status" value="1"/>
</dbReference>
<dbReference type="AlphaFoldDB" id="A0A2T4JXG4"/>
<dbReference type="Gene3D" id="1.10.1660.10">
    <property type="match status" value="1"/>
</dbReference>
<dbReference type="PRINTS" id="PR00040">
    <property type="entry name" value="HTHMERR"/>
</dbReference>